<dbReference type="NCBIfam" id="TIGR00888">
    <property type="entry name" value="guaA_Nterm"/>
    <property type="match status" value="1"/>
</dbReference>
<dbReference type="NCBIfam" id="TIGR00884">
    <property type="entry name" value="guaA_Cterm"/>
    <property type="match status" value="1"/>
</dbReference>
<dbReference type="OrthoDB" id="1724632at2759"/>
<dbReference type="HAMAP" id="MF_00344">
    <property type="entry name" value="GMP_synthase"/>
    <property type="match status" value="1"/>
</dbReference>
<dbReference type="PANTHER" id="PTHR11922">
    <property type="entry name" value="GMP SYNTHASE-RELATED"/>
    <property type="match status" value="1"/>
</dbReference>
<dbReference type="Pfam" id="PF00958">
    <property type="entry name" value="GMP_synt_C"/>
    <property type="match status" value="1"/>
</dbReference>
<evidence type="ECO:0000259" key="12">
    <source>
        <dbReference type="PROSITE" id="PS51553"/>
    </source>
</evidence>
<dbReference type="InterPro" id="IPR022955">
    <property type="entry name" value="GMP_synthase"/>
</dbReference>
<keyword evidence="9" id="KW-0315">Glutamine amidotransferase</keyword>
<feature type="domain" description="GMPS ATP-PPase" evidence="12">
    <location>
        <begin position="235"/>
        <end position="430"/>
    </location>
</feature>
<evidence type="ECO:0000256" key="10">
    <source>
        <dbReference type="ARBA" id="ARBA00031356"/>
    </source>
</evidence>
<dbReference type="Pfam" id="PF02540">
    <property type="entry name" value="NAD_synthase"/>
    <property type="match status" value="1"/>
</dbReference>
<dbReference type="PROSITE" id="PS51273">
    <property type="entry name" value="GATASE_TYPE_1"/>
    <property type="match status" value="1"/>
</dbReference>
<dbReference type="SUPFAM" id="SSF52402">
    <property type="entry name" value="Adenine nucleotide alpha hydrolases-like"/>
    <property type="match status" value="1"/>
</dbReference>
<keyword evidence="7 11" id="KW-0658">Purine biosynthesis</keyword>
<evidence type="ECO:0000313" key="13">
    <source>
        <dbReference type="EMBL" id="ETW18291.1"/>
    </source>
</evidence>
<dbReference type="CDD" id="cd01742">
    <property type="entry name" value="GATase1_GMP_Synthase"/>
    <property type="match status" value="1"/>
</dbReference>
<dbReference type="FunFam" id="3.40.50.880:FF:000058">
    <property type="entry name" value="GMP synthase [glutamine-hydrolyzing]"/>
    <property type="match status" value="1"/>
</dbReference>
<feature type="binding site" evidence="11">
    <location>
        <begin position="262"/>
        <end position="268"/>
    </location>
    <ligand>
        <name>ATP</name>
        <dbReference type="ChEBI" id="CHEBI:30616"/>
    </ligand>
</feature>
<dbReference type="UniPathway" id="UPA00189">
    <property type="reaction ID" value="UER00296"/>
</dbReference>
<evidence type="ECO:0000256" key="6">
    <source>
        <dbReference type="ARBA" id="ARBA00022749"/>
    </source>
</evidence>
<dbReference type="SUPFAM" id="SSF52317">
    <property type="entry name" value="Class I glutamine amidotransferase-like"/>
    <property type="match status" value="1"/>
</dbReference>
<accession>A0A024V650</accession>
<evidence type="ECO:0000256" key="4">
    <source>
        <dbReference type="ARBA" id="ARBA00022598"/>
    </source>
</evidence>
<proteinExistence type="inferred from homology"/>
<gene>
    <name evidence="13" type="ORF">PFFVO_02807</name>
</gene>
<dbReference type="InterPro" id="IPR025777">
    <property type="entry name" value="GMPS_ATP_PPase_dom"/>
</dbReference>
<organism evidence="13 14">
    <name type="scientific">Plasmodium falciparum Vietnam Oak-Knoll</name>
    <name type="common">FVO</name>
    <dbReference type="NCBI Taxonomy" id="1036723"/>
    <lineage>
        <taxon>Eukaryota</taxon>
        <taxon>Sar</taxon>
        <taxon>Alveolata</taxon>
        <taxon>Apicomplexa</taxon>
        <taxon>Aconoidasida</taxon>
        <taxon>Haemosporida</taxon>
        <taxon>Plasmodiidae</taxon>
        <taxon>Plasmodium</taxon>
        <taxon>Plasmodium (Laverania)</taxon>
    </lineage>
</organism>
<dbReference type="GO" id="GO:0005524">
    <property type="term" value="F:ATP binding"/>
    <property type="evidence" value="ECO:0007669"/>
    <property type="project" value="UniProtKB-UniRule"/>
</dbReference>
<dbReference type="SUPFAM" id="SSF54810">
    <property type="entry name" value="GMP synthetase C-terminal dimerisation domain"/>
    <property type="match status" value="1"/>
</dbReference>
<dbReference type="PANTHER" id="PTHR11922:SF2">
    <property type="entry name" value="GMP SYNTHASE [GLUTAMINE-HYDROLYZING]"/>
    <property type="match status" value="1"/>
</dbReference>
<dbReference type="InterPro" id="IPR004739">
    <property type="entry name" value="GMP_synth_GATase"/>
</dbReference>
<dbReference type="NCBIfam" id="NF000848">
    <property type="entry name" value="PRK00074.1"/>
    <property type="match status" value="1"/>
</dbReference>
<keyword evidence="6 11" id="KW-0332">GMP biosynthesis</keyword>
<dbReference type="EMBL" id="KI925079">
    <property type="protein sequence ID" value="ETW18291.1"/>
    <property type="molecule type" value="Genomic_DNA"/>
</dbReference>
<evidence type="ECO:0000256" key="9">
    <source>
        <dbReference type="ARBA" id="ARBA00022962"/>
    </source>
</evidence>
<dbReference type="GO" id="GO:0003921">
    <property type="term" value="F:GMP synthase activity"/>
    <property type="evidence" value="ECO:0007669"/>
    <property type="project" value="InterPro"/>
</dbReference>
<dbReference type="InterPro" id="IPR029062">
    <property type="entry name" value="Class_I_gatase-like"/>
</dbReference>
<dbReference type="FunFam" id="3.40.50.620:FF:000198">
    <property type="entry name" value="GMP synthase (Glutamine-hydrolyzing) domain-containing protein"/>
    <property type="match status" value="1"/>
</dbReference>
<evidence type="ECO:0000256" key="7">
    <source>
        <dbReference type="ARBA" id="ARBA00022755"/>
    </source>
</evidence>
<keyword evidence="5 11" id="KW-0547">Nucleotide-binding</keyword>
<dbReference type="EC" id="6.3.5.2" evidence="2"/>
<dbReference type="AlphaFoldDB" id="A0A024V650"/>
<evidence type="ECO:0000256" key="8">
    <source>
        <dbReference type="ARBA" id="ARBA00022840"/>
    </source>
</evidence>
<name>A0A024V650_PLAFA</name>
<dbReference type="FunFam" id="3.30.300.10:FF:000002">
    <property type="entry name" value="GMP synthase [glutamine-hydrolyzing]"/>
    <property type="match status" value="1"/>
</dbReference>
<keyword evidence="4" id="KW-0436">Ligase</keyword>
<dbReference type="SMR" id="A0A024V650"/>
<keyword evidence="8 11" id="KW-0067">ATP-binding</keyword>
<evidence type="ECO:0000256" key="3">
    <source>
        <dbReference type="ARBA" id="ARBA00021562"/>
    </source>
</evidence>
<evidence type="ECO:0000256" key="2">
    <source>
        <dbReference type="ARBA" id="ARBA00012746"/>
    </source>
</evidence>
<dbReference type="CDD" id="cd01997">
    <property type="entry name" value="GMP_synthase_C"/>
    <property type="match status" value="1"/>
</dbReference>
<dbReference type="Gene3D" id="3.30.300.10">
    <property type="match status" value="1"/>
</dbReference>
<dbReference type="Gene3D" id="3.40.50.620">
    <property type="entry name" value="HUPs"/>
    <property type="match status" value="1"/>
</dbReference>
<dbReference type="PROSITE" id="PS51553">
    <property type="entry name" value="GMPS_ATP_PPASE"/>
    <property type="match status" value="1"/>
</dbReference>
<dbReference type="Gene3D" id="3.40.50.880">
    <property type="match status" value="1"/>
</dbReference>
<evidence type="ECO:0000256" key="5">
    <source>
        <dbReference type="ARBA" id="ARBA00022741"/>
    </source>
</evidence>
<sequence>MEGEEYDKILVLNFGSQYFHLIVKRLNNIKIFSETKDYGVELKDIKDMNIKGVILSGGPYSVTEAGSPHLKKEVFEYFLEKKIPIFGICYGMQEIAVQMNGEVKKSKTSEYGCTDVNILRNDNINNITYCRNFGDSSSAMDLYSNYKLMNETCCLFENIKSDITTVWMNHNDEVTKIPENFYLVSSSENCLICSIYNKEYNIYGVQYHPEVYESLDGELMFYNFAYNICKCKKQFDPIRYHELELKNIEKYKHDHYVIAAMSGGIDSTVAAAYTHKIFKERFFGIFIDNGLLRKNEAENVYTFLKSTFPDMNITKIDASENFLSNLQGVTDPEQKRKIIGKLFIEEFEKAVNNIDIDINKTFLLQGTLYPDIIESKCSKNLSDTIKTHHNVGGLPKNLKFKLFEPFKYLFKDDVKTLSRELNLPEEITNRHPFPGPGLAIRVIGEINKHKLNILREVDDIFINDLKQYGLYNQISQAFAVLLSSKSVGVRGDARSYDYVCVLRAVKTSSFMTANWYQIPYDILDKITTRILSEVKGVNRILYDVSSKPPATIEFE</sequence>
<reference evidence="13 14" key="2">
    <citation type="submission" date="2013-02" db="EMBL/GenBank/DDBJ databases">
        <title>The Genome Sequence of Plasmodium falciparum Vietnam Oak-Knoll (FVO).</title>
        <authorList>
            <consortium name="The Broad Institute Genome Sequencing Platform"/>
            <consortium name="The Broad Institute Genome Sequencing Center for Infectious Disease"/>
            <person name="Neafsey D."/>
            <person name="Cheeseman I."/>
            <person name="Volkman S."/>
            <person name="Adams J."/>
            <person name="Walker B."/>
            <person name="Young S.K."/>
            <person name="Zeng Q."/>
            <person name="Gargeya S."/>
            <person name="Fitzgerald M."/>
            <person name="Haas B."/>
            <person name="Abouelleil A."/>
            <person name="Alvarado L."/>
            <person name="Arachchi H.M."/>
            <person name="Berlin A.M."/>
            <person name="Chapman S.B."/>
            <person name="Dewar J."/>
            <person name="Goldberg J."/>
            <person name="Griggs A."/>
            <person name="Gujja S."/>
            <person name="Hansen M."/>
            <person name="Howarth C."/>
            <person name="Imamovic A."/>
            <person name="Larimer J."/>
            <person name="McCowan C."/>
            <person name="Murphy C."/>
            <person name="Neiman D."/>
            <person name="Pearson M."/>
            <person name="Priest M."/>
            <person name="Roberts A."/>
            <person name="Saif S."/>
            <person name="Shea T."/>
            <person name="Sisk P."/>
            <person name="Sykes S."/>
            <person name="Wortman J."/>
            <person name="Nusbaum C."/>
            <person name="Birren B."/>
        </authorList>
    </citation>
    <scope>NUCLEOTIDE SEQUENCE [LARGE SCALE GENOMIC DNA]</scope>
    <source>
        <strain evidence="14">Vietnam Oak-Knoll (FVO)</strain>
    </source>
</reference>
<evidence type="ECO:0000256" key="1">
    <source>
        <dbReference type="ARBA" id="ARBA00005153"/>
    </source>
</evidence>
<dbReference type="Pfam" id="PF00117">
    <property type="entry name" value="GATase"/>
    <property type="match status" value="1"/>
</dbReference>
<dbReference type="GO" id="GO:0005829">
    <property type="term" value="C:cytosol"/>
    <property type="evidence" value="ECO:0007669"/>
    <property type="project" value="TreeGrafter"/>
</dbReference>
<evidence type="ECO:0000256" key="11">
    <source>
        <dbReference type="PROSITE-ProRule" id="PRU00886"/>
    </source>
</evidence>
<comment type="pathway">
    <text evidence="1">Purine metabolism; GMP biosynthesis; GMP from XMP (L-Gln route): step 1/1.</text>
</comment>
<dbReference type="InterPro" id="IPR022310">
    <property type="entry name" value="NAD/GMP_synthase"/>
</dbReference>
<protein>
    <recommendedName>
        <fullName evidence="3">GMP synthase [glutamine-hydrolyzing]</fullName>
        <ecNumber evidence="2">6.3.5.2</ecNumber>
    </recommendedName>
    <alternativeName>
        <fullName evidence="10">Glutamine amidotransferase</fullName>
    </alternativeName>
</protein>
<reference evidence="13 14" key="1">
    <citation type="submission" date="2013-02" db="EMBL/GenBank/DDBJ databases">
        <title>The Genome Annotation of Plasmodium falciparum Vietnam Oak-Knoll (FVO).</title>
        <authorList>
            <consortium name="The Broad Institute Genome Sequencing Platform"/>
            <consortium name="The Broad Institute Genome Sequencing Center for Infectious Disease"/>
            <person name="Neafsey D."/>
            <person name="Hoffman S."/>
            <person name="Volkman S."/>
            <person name="Rosenthal P."/>
            <person name="Walker B."/>
            <person name="Young S.K."/>
            <person name="Zeng Q."/>
            <person name="Gargeya S."/>
            <person name="Fitzgerald M."/>
            <person name="Haas B."/>
            <person name="Abouelleil A."/>
            <person name="Allen A.W."/>
            <person name="Alvarado L."/>
            <person name="Arachchi H.M."/>
            <person name="Berlin A.M."/>
            <person name="Chapman S.B."/>
            <person name="Gainer-Dewar J."/>
            <person name="Goldberg J."/>
            <person name="Griggs A."/>
            <person name="Gujja S."/>
            <person name="Hansen M."/>
            <person name="Howarth C."/>
            <person name="Imamovic A."/>
            <person name="Ireland A."/>
            <person name="Larimer J."/>
            <person name="McCowan C."/>
            <person name="Murphy C."/>
            <person name="Pearson M."/>
            <person name="Poon T.W."/>
            <person name="Priest M."/>
            <person name="Roberts A."/>
            <person name="Saif S."/>
            <person name="Shea T."/>
            <person name="Sisk P."/>
            <person name="Sykes S."/>
            <person name="Wortman J."/>
            <person name="Nusbaum C."/>
            <person name="Birren B."/>
        </authorList>
    </citation>
    <scope>NUCLEOTIDE SEQUENCE [LARGE SCALE GENOMIC DNA]</scope>
    <source>
        <strain evidence="14">Vietnam Oak-Knoll (FVO)</strain>
    </source>
</reference>
<dbReference type="InterPro" id="IPR017926">
    <property type="entry name" value="GATASE"/>
</dbReference>
<dbReference type="InterPro" id="IPR001674">
    <property type="entry name" value="GMP_synth_C"/>
</dbReference>
<evidence type="ECO:0000313" key="14">
    <source>
        <dbReference type="Proteomes" id="UP000030690"/>
    </source>
</evidence>
<dbReference type="Proteomes" id="UP000030690">
    <property type="component" value="Unassembled WGS sequence"/>
</dbReference>
<dbReference type="InterPro" id="IPR014729">
    <property type="entry name" value="Rossmann-like_a/b/a_fold"/>
</dbReference>